<gene>
    <name evidence="3" type="ORF">H4219_006203</name>
</gene>
<feature type="compositionally biased region" description="Acidic residues" evidence="1">
    <location>
        <begin position="372"/>
        <end position="397"/>
    </location>
</feature>
<dbReference type="AlphaFoldDB" id="A0A9W8DNA3"/>
<dbReference type="OrthoDB" id="2117591at2759"/>
<dbReference type="Pfam" id="PF09949">
    <property type="entry name" value="APP1_cat"/>
    <property type="match status" value="1"/>
</dbReference>
<organism evidence="3 4">
    <name type="scientific">Mycoemilia scoparia</name>
    <dbReference type="NCBI Taxonomy" id="417184"/>
    <lineage>
        <taxon>Eukaryota</taxon>
        <taxon>Fungi</taxon>
        <taxon>Fungi incertae sedis</taxon>
        <taxon>Zoopagomycota</taxon>
        <taxon>Kickxellomycotina</taxon>
        <taxon>Kickxellomycetes</taxon>
        <taxon>Kickxellales</taxon>
        <taxon>Kickxellaceae</taxon>
        <taxon>Mycoemilia</taxon>
    </lineage>
</organism>
<protein>
    <recommendedName>
        <fullName evidence="2">Phosphatidate phosphatase APP1 catalytic domain-containing protein</fullName>
    </recommendedName>
</protein>
<dbReference type="EMBL" id="JANBPU010000574">
    <property type="protein sequence ID" value="KAJ1910462.1"/>
    <property type="molecule type" value="Genomic_DNA"/>
</dbReference>
<proteinExistence type="predicted"/>
<keyword evidence="4" id="KW-1185">Reference proteome</keyword>
<dbReference type="PANTHER" id="PTHR28208:SF3">
    <property type="entry name" value="PHOSPHATIDATE PHOSPHATASE APP1"/>
    <property type="match status" value="1"/>
</dbReference>
<dbReference type="GO" id="GO:0008195">
    <property type="term" value="F:phosphatidate phosphatase activity"/>
    <property type="evidence" value="ECO:0007669"/>
    <property type="project" value="InterPro"/>
</dbReference>
<feature type="region of interest" description="Disordered" evidence="1">
    <location>
        <begin position="358"/>
        <end position="460"/>
    </location>
</feature>
<comment type="caution">
    <text evidence="3">The sequence shown here is derived from an EMBL/GenBank/DDBJ whole genome shotgun (WGS) entry which is preliminary data.</text>
</comment>
<dbReference type="PANTHER" id="PTHR28208">
    <property type="entry name" value="PHOSPHATIDATE PHOSPHATASE APP1"/>
    <property type="match status" value="1"/>
</dbReference>
<dbReference type="Proteomes" id="UP001150538">
    <property type="component" value="Unassembled WGS sequence"/>
</dbReference>
<dbReference type="InterPro" id="IPR019236">
    <property type="entry name" value="APP1_cat"/>
</dbReference>
<feature type="domain" description="Phosphatidate phosphatase APP1 catalytic" evidence="2">
    <location>
        <begin position="210"/>
        <end position="344"/>
    </location>
</feature>
<feature type="compositionally biased region" description="Acidic residues" evidence="1">
    <location>
        <begin position="445"/>
        <end position="460"/>
    </location>
</feature>
<evidence type="ECO:0000259" key="2">
    <source>
        <dbReference type="Pfam" id="PF09949"/>
    </source>
</evidence>
<dbReference type="InterPro" id="IPR052935">
    <property type="entry name" value="Mg2+_PAP"/>
</dbReference>
<feature type="compositionally biased region" description="Polar residues" evidence="1">
    <location>
        <begin position="414"/>
        <end position="433"/>
    </location>
</feature>
<feature type="non-terminal residue" evidence="3">
    <location>
        <position position="529"/>
    </location>
</feature>
<evidence type="ECO:0000256" key="1">
    <source>
        <dbReference type="SAM" id="MobiDB-lite"/>
    </source>
</evidence>
<evidence type="ECO:0000313" key="4">
    <source>
        <dbReference type="Proteomes" id="UP001150538"/>
    </source>
</evidence>
<evidence type="ECO:0000313" key="3">
    <source>
        <dbReference type="EMBL" id="KAJ1910462.1"/>
    </source>
</evidence>
<reference evidence="3" key="1">
    <citation type="submission" date="2022-07" db="EMBL/GenBank/DDBJ databases">
        <title>Phylogenomic reconstructions and comparative analyses of Kickxellomycotina fungi.</title>
        <authorList>
            <person name="Reynolds N.K."/>
            <person name="Stajich J.E."/>
            <person name="Barry K."/>
            <person name="Grigoriev I.V."/>
            <person name="Crous P."/>
            <person name="Smith M.E."/>
        </authorList>
    </citation>
    <scope>NUCLEOTIDE SEQUENCE</scope>
    <source>
        <strain evidence="3">NBRC 100468</strain>
    </source>
</reference>
<sequence length="529" mass="60786">MSDYDDVTNFRTTIINSIMKFDEDQGIWYCTLEFLITKYNNSRFNQSVSQLVNYLLNFSGKKCCRKRALEFISYINPTSYKGDIDQVHIIIGNSDDNDNKVFLTCNNNYNDDDNDNDDNDEVEGYQVEKIMNGLFQVTFSISNTDYDKALDFKYDINEENETDYKQIKVTVQPEVVTDQNESDDTSTTIIPGSGYIIPDSQISRLCNTLIISDIDDTVKVSGVVDKRTLAYIILHQNHKSVNGMAELYSKLYYEVGHEVVYASNSPVPMYKLLEQFFRHYGFPLTYMNLRPFQFGKVSFENFRGKETNKRGRILDTINQSSYRNVVLIGDSGEHDLEHYSDIAVSSFRRFLDEEGVEESSREFQSYSSGGEGYDDQEDHDEDDSDSNVDGYDDNQDENSDHEYYDYDNDYNGNPISYDTSESNQVQYSDTGSYEETGIHELNGGTDDEDYGNEDSDSDDEVEITNNTSIVRGIYIRDVFYDYLVMLLGALGHSKFTEGSFEMAEPKVLVNDMKKLKKTLLSSERALKLF</sequence>
<accession>A0A9W8DNA3</accession>
<name>A0A9W8DNA3_9FUNG</name>